<evidence type="ECO:0000256" key="3">
    <source>
        <dbReference type="ARBA" id="ARBA00022448"/>
    </source>
</evidence>
<evidence type="ECO:0000256" key="6">
    <source>
        <dbReference type="ARBA" id="ARBA00022989"/>
    </source>
</evidence>
<dbReference type="InterPro" id="IPR013525">
    <property type="entry name" value="ABC2_TM"/>
</dbReference>
<evidence type="ECO:0000313" key="11">
    <source>
        <dbReference type="Proteomes" id="UP000251558"/>
    </source>
</evidence>
<name>A0A330HP35_9HYPH</name>
<keyword evidence="3" id="KW-0813">Transport</keyword>
<protein>
    <submittedName>
        <fullName evidence="10">ABC transporter permease</fullName>
    </submittedName>
</protein>
<comment type="similarity">
    <text evidence="2">Belongs to the ABC-2 integral membrane protein family.</text>
</comment>
<sequence>MAGWLSNVFRLGLKELASLAADTVLAAFIVYSFSFAVFSQATGIKTEVANAPVAIVDSDHSLLSTRIRDGFLQPYFRRPALIDRSGIDDVMDRGVYTFVLDIPPRFEADVLLGRHPSVQLNVDATAMTQAGVGGAYVESIVQQETRDYLHTHGVDDQIPLTAVARTFFNPNLEGLRFEAIMAVLQNITMLSMLLVGAAVIREREHGTIEHLLVMPVRPSEIAAAKILANGLAILVATGLSLLIVVEHLLHVPIQGSIFLFLGGTAVYLFAIASLGILLATIANTMPQFALLAMPVFLVLNMLSGGVTPLESMPEPLQLAVQASPAMHFVKFAQSVLYRGAGADVVWPQIAVLSLLGTVFLAIALSRFRAMLARVQ</sequence>
<keyword evidence="7 8" id="KW-0472">Membrane</keyword>
<keyword evidence="11" id="KW-1185">Reference proteome</keyword>
<gene>
    <name evidence="10" type="ORF">DPM33_13180</name>
</gene>
<evidence type="ECO:0000256" key="5">
    <source>
        <dbReference type="ARBA" id="ARBA00022692"/>
    </source>
</evidence>
<dbReference type="PANTHER" id="PTHR30294">
    <property type="entry name" value="MEMBRANE COMPONENT OF ABC TRANSPORTER YHHJ-RELATED"/>
    <property type="match status" value="1"/>
</dbReference>
<dbReference type="RefSeq" id="WP_112097866.1">
    <property type="nucleotide sequence ID" value="NZ_QMBP01000005.1"/>
</dbReference>
<feature type="transmembrane region" description="Helical" evidence="8">
    <location>
        <begin position="288"/>
        <end position="306"/>
    </location>
</feature>
<evidence type="ECO:0000313" key="10">
    <source>
        <dbReference type="EMBL" id="RAZ90466.1"/>
    </source>
</evidence>
<evidence type="ECO:0000256" key="1">
    <source>
        <dbReference type="ARBA" id="ARBA00004651"/>
    </source>
</evidence>
<dbReference type="EMBL" id="QMBP01000005">
    <property type="protein sequence ID" value="RAZ90466.1"/>
    <property type="molecule type" value="Genomic_DNA"/>
</dbReference>
<dbReference type="GO" id="GO:0005886">
    <property type="term" value="C:plasma membrane"/>
    <property type="evidence" value="ECO:0007669"/>
    <property type="project" value="UniProtKB-SubCell"/>
</dbReference>
<dbReference type="PROSITE" id="PS51012">
    <property type="entry name" value="ABC_TM2"/>
    <property type="match status" value="1"/>
</dbReference>
<organism evidence="10 11">
    <name type="scientific">Mesorhizobium hawassense</name>
    <dbReference type="NCBI Taxonomy" id="1209954"/>
    <lineage>
        <taxon>Bacteria</taxon>
        <taxon>Pseudomonadati</taxon>
        <taxon>Pseudomonadota</taxon>
        <taxon>Alphaproteobacteria</taxon>
        <taxon>Hyphomicrobiales</taxon>
        <taxon>Phyllobacteriaceae</taxon>
        <taxon>Mesorhizobium</taxon>
    </lineage>
</organism>
<evidence type="ECO:0000256" key="7">
    <source>
        <dbReference type="ARBA" id="ARBA00023136"/>
    </source>
</evidence>
<evidence type="ECO:0000256" key="8">
    <source>
        <dbReference type="SAM" id="Phobius"/>
    </source>
</evidence>
<reference evidence="10 11" key="2">
    <citation type="submission" date="2018-07" db="EMBL/GenBank/DDBJ databases">
        <title>Diversity of Mesorhizobium strains in Brazil.</title>
        <authorList>
            <person name="Helene L.C.F."/>
            <person name="Dall'Agnol R."/>
            <person name="Delamuta J.R.M."/>
            <person name="Hungria M."/>
        </authorList>
    </citation>
    <scope>NUCLEOTIDE SEQUENCE [LARGE SCALE GENOMIC DNA]</scope>
    <source>
        <strain evidence="10 11">AC99b</strain>
    </source>
</reference>
<dbReference type="GO" id="GO:0140359">
    <property type="term" value="F:ABC-type transporter activity"/>
    <property type="evidence" value="ECO:0007669"/>
    <property type="project" value="InterPro"/>
</dbReference>
<dbReference type="InterPro" id="IPR051449">
    <property type="entry name" value="ABC-2_transporter_component"/>
</dbReference>
<comment type="subcellular location">
    <subcellularLocation>
        <location evidence="1">Cell membrane</location>
        <topology evidence="1">Multi-pass membrane protein</topology>
    </subcellularLocation>
</comment>
<dbReference type="Gene3D" id="3.40.1710.10">
    <property type="entry name" value="abc type-2 transporter like domain"/>
    <property type="match status" value="1"/>
</dbReference>
<reference evidence="11" key="1">
    <citation type="submission" date="2018-06" db="EMBL/GenBank/DDBJ databases">
        <authorList>
            <person name="Helene L.C."/>
            <person name="Dall'Agnol R."/>
            <person name="Delamuta J.R."/>
            <person name="Hungria M."/>
        </authorList>
    </citation>
    <scope>NUCLEOTIDE SEQUENCE [LARGE SCALE GENOMIC DNA]</scope>
    <source>
        <strain evidence="11">AC99b</strain>
    </source>
</reference>
<feature type="transmembrane region" description="Helical" evidence="8">
    <location>
        <begin position="16"/>
        <end position="38"/>
    </location>
</feature>
<dbReference type="AlphaFoldDB" id="A0A330HP35"/>
<keyword evidence="5 8" id="KW-0812">Transmembrane</keyword>
<feature type="transmembrane region" description="Helical" evidence="8">
    <location>
        <begin position="345"/>
        <end position="364"/>
    </location>
</feature>
<feature type="transmembrane region" description="Helical" evidence="8">
    <location>
        <begin position="257"/>
        <end position="281"/>
    </location>
</feature>
<keyword evidence="4" id="KW-1003">Cell membrane</keyword>
<evidence type="ECO:0000256" key="4">
    <source>
        <dbReference type="ARBA" id="ARBA00022475"/>
    </source>
</evidence>
<keyword evidence="6 8" id="KW-1133">Transmembrane helix</keyword>
<evidence type="ECO:0000256" key="2">
    <source>
        <dbReference type="ARBA" id="ARBA00007783"/>
    </source>
</evidence>
<accession>A0A330HP35</accession>
<evidence type="ECO:0000259" key="9">
    <source>
        <dbReference type="PROSITE" id="PS51012"/>
    </source>
</evidence>
<dbReference type="Proteomes" id="UP000251558">
    <property type="component" value="Unassembled WGS sequence"/>
</dbReference>
<feature type="domain" description="ABC transmembrane type-2" evidence="9">
    <location>
        <begin position="134"/>
        <end position="370"/>
    </location>
</feature>
<dbReference type="PANTHER" id="PTHR30294:SF47">
    <property type="entry name" value="INNER MEMBRANE TRANSPORT PERMEASE YHHJ"/>
    <property type="match status" value="1"/>
</dbReference>
<comment type="caution">
    <text evidence="10">The sequence shown here is derived from an EMBL/GenBank/DDBJ whole genome shotgun (WGS) entry which is preliminary data.</text>
</comment>
<proteinExistence type="inferred from homology"/>
<dbReference type="OrthoDB" id="9784671at2"/>
<dbReference type="Pfam" id="PF12698">
    <property type="entry name" value="ABC2_membrane_3"/>
    <property type="match status" value="1"/>
</dbReference>
<feature type="transmembrane region" description="Helical" evidence="8">
    <location>
        <begin position="221"/>
        <end position="245"/>
    </location>
</feature>
<dbReference type="InterPro" id="IPR047817">
    <property type="entry name" value="ABC2_TM_bact-type"/>
</dbReference>